<dbReference type="InterPro" id="IPR050964">
    <property type="entry name" value="Striated_Muscle_Regulatory"/>
</dbReference>
<sequence>MWTTSAQRPATGLPASLREQSTTFGSFDPKPLADPVIVKDITAPALKEDILDVTTKLGESGTLSCGIIGRPLPEIKWYRYGKELIQSRKYKMSSDGRNHSLIIMTDEQEDEGLYTCRAINEAGEIETSGKLRHSSHSDPFNVPAKIHLPKELQGMGAVHAVRGERITIKIPISGKPEPVTWYFGSRQLHSSSKYEIAYNKGLASIYVKDVEEGDDGVYRCKVVSDDGEDSAYGELFVATVRSLREHYVSRSIKKLRRRVDKTEIPYKPPEFTLPLYNRTAYIGEDVRFGVTITVHPDPRVTWLKNGERIKPGDDDTKYTFLSDKGLYQLMIHNLDMSDDAEYSVMAHNKYGEDSCKARLTVTPHPVTEETMRPTFKRLLTNVECAEGNSVRFDIRVSGIPTPSLKWEKDGHSLQVSYPPPQKKSRCPFRKQSKAMSGVVERQAGTCSSQLAPSLCRIIKWRCGHSRLITVRSSIFQSHSGRCKAAAVRQRVLFPLLFFLSRWARRRKRKQECETRAETTEEEDESTLDKSSPPLTLFSLAADGREANNEEGERRDSTPADNLDKHFTPKS</sequence>
<dbReference type="GO" id="GO:0005524">
    <property type="term" value="F:ATP binding"/>
    <property type="evidence" value="ECO:0007669"/>
    <property type="project" value="UniProtKB-KW"/>
</dbReference>
<dbReference type="GO" id="GO:0005737">
    <property type="term" value="C:cytoplasm"/>
    <property type="evidence" value="ECO:0007669"/>
    <property type="project" value="UniProtKB-SubCell"/>
</dbReference>
<reference evidence="10" key="1">
    <citation type="submission" date="2025-08" db="UniProtKB">
        <authorList>
            <consortium name="Ensembl"/>
        </authorList>
    </citation>
    <scope>IDENTIFICATION</scope>
</reference>
<evidence type="ECO:0000256" key="5">
    <source>
        <dbReference type="ARBA" id="ARBA00022741"/>
    </source>
</evidence>
<keyword evidence="5" id="KW-0547">Nucleotide-binding</keyword>
<dbReference type="InterPro" id="IPR007110">
    <property type="entry name" value="Ig-like_dom"/>
</dbReference>
<dbReference type="InterPro" id="IPR013783">
    <property type="entry name" value="Ig-like_fold"/>
</dbReference>
<comment type="subcellular location">
    <subcellularLocation>
        <location evidence="1">Cytoplasm</location>
    </subcellularLocation>
</comment>
<keyword evidence="6" id="KW-0067">ATP-binding</keyword>
<dbReference type="SMART" id="SM00408">
    <property type="entry name" value="IGc2"/>
    <property type="match status" value="2"/>
</dbReference>
<feature type="compositionally biased region" description="Basic and acidic residues" evidence="8">
    <location>
        <begin position="542"/>
        <end position="570"/>
    </location>
</feature>
<organism evidence="10 11">
    <name type="scientific">Hippocampus comes</name>
    <name type="common">Tiger tail seahorse</name>
    <dbReference type="NCBI Taxonomy" id="109280"/>
    <lineage>
        <taxon>Eukaryota</taxon>
        <taxon>Metazoa</taxon>
        <taxon>Chordata</taxon>
        <taxon>Craniata</taxon>
        <taxon>Vertebrata</taxon>
        <taxon>Euteleostomi</taxon>
        <taxon>Actinopterygii</taxon>
        <taxon>Neopterygii</taxon>
        <taxon>Teleostei</taxon>
        <taxon>Neoteleostei</taxon>
        <taxon>Acanthomorphata</taxon>
        <taxon>Syngnathiaria</taxon>
        <taxon>Syngnathiformes</taxon>
        <taxon>Syngnathoidei</taxon>
        <taxon>Syngnathidae</taxon>
        <taxon>Hippocampus</taxon>
    </lineage>
</organism>
<dbReference type="FunFam" id="2.60.40.10:FF:000147">
    <property type="entry name" value="Myosin light chain kinase"/>
    <property type="match status" value="1"/>
</dbReference>
<evidence type="ECO:0000256" key="1">
    <source>
        <dbReference type="ARBA" id="ARBA00004496"/>
    </source>
</evidence>
<dbReference type="PANTHER" id="PTHR13817:SF73">
    <property type="entry name" value="FIBRONECTIN TYPE-III DOMAIN-CONTAINING PROTEIN"/>
    <property type="match status" value="1"/>
</dbReference>
<dbReference type="SMART" id="SM00409">
    <property type="entry name" value="IG"/>
    <property type="match status" value="3"/>
</dbReference>
<evidence type="ECO:0000313" key="11">
    <source>
        <dbReference type="Proteomes" id="UP000264820"/>
    </source>
</evidence>
<proteinExistence type="inferred from homology"/>
<name>A0A3Q2Z2N6_HIPCM</name>
<feature type="domain" description="Ig-like" evidence="9">
    <location>
        <begin position="143"/>
        <end position="238"/>
    </location>
</feature>
<dbReference type="Gene3D" id="2.60.40.10">
    <property type="entry name" value="Immunoglobulins"/>
    <property type="match status" value="4"/>
</dbReference>
<evidence type="ECO:0000256" key="4">
    <source>
        <dbReference type="ARBA" id="ARBA00022737"/>
    </source>
</evidence>
<dbReference type="FunFam" id="2.60.40.10:FF:000107">
    <property type="entry name" value="Myosin, light chain kinase a"/>
    <property type="match status" value="1"/>
</dbReference>
<evidence type="ECO:0000256" key="8">
    <source>
        <dbReference type="SAM" id="MobiDB-lite"/>
    </source>
</evidence>
<dbReference type="STRING" id="109280.ENSHCOP00000025945"/>
<dbReference type="GO" id="GO:0055013">
    <property type="term" value="P:cardiac muscle cell development"/>
    <property type="evidence" value="ECO:0007669"/>
    <property type="project" value="UniProtKB-ARBA"/>
</dbReference>
<keyword evidence="3" id="KW-0963">Cytoplasm</keyword>
<dbReference type="InterPro" id="IPR003598">
    <property type="entry name" value="Ig_sub2"/>
</dbReference>
<evidence type="ECO:0000256" key="3">
    <source>
        <dbReference type="ARBA" id="ARBA00022490"/>
    </source>
</evidence>
<dbReference type="GeneTree" id="ENSGT01110000267173"/>
<keyword evidence="4" id="KW-0677">Repeat</keyword>
<dbReference type="CDD" id="cd00096">
    <property type="entry name" value="Ig"/>
    <property type="match status" value="1"/>
</dbReference>
<evidence type="ECO:0000256" key="6">
    <source>
        <dbReference type="ARBA" id="ARBA00022840"/>
    </source>
</evidence>
<dbReference type="AlphaFoldDB" id="A0A3Q2Z2N6"/>
<dbReference type="Pfam" id="PF07679">
    <property type="entry name" value="I-set"/>
    <property type="match status" value="4"/>
</dbReference>
<dbReference type="Ensembl" id="ENSHCOT00000020627.1">
    <property type="protein sequence ID" value="ENSHCOP00000025945.1"/>
    <property type="gene ID" value="ENSHCOG00000016465.1"/>
</dbReference>
<feature type="region of interest" description="Disordered" evidence="8">
    <location>
        <begin position="1"/>
        <end position="28"/>
    </location>
</feature>
<comment type="similarity">
    <text evidence="2">Belongs to the protein kinase superfamily. CAMK Ser/Thr protein kinase family.</text>
</comment>
<dbReference type="FunFam" id="2.60.40.10:FF:000867">
    <property type="entry name" value="Titin a"/>
    <property type="match status" value="1"/>
</dbReference>
<evidence type="ECO:0000259" key="9">
    <source>
        <dbReference type="PROSITE" id="PS50835"/>
    </source>
</evidence>
<dbReference type="InterPro" id="IPR036179">
    <property type="entry name" value="Ig-like_dom_sf"/>
</dbReference>
<feature type="domain" description="Ig-like" evidence="9">
    <location>
        <begin position="269"/>
        <end position="362"/>
    </location>
</feature>
<dbReference type="InterPro" id="IPR003599">
    <property type="entry name" value="Ig_sub"/>
</dbReference>
<protein>
    <recommendedName>
        <fullName evidence="9">Ig-like domain-containing protein</fullName>
    </recommendedName>
</protein>
<keyword evidence="7" id="KW-0393">Immunoglobulin domain</keyword>
<keyword evidence="11" id="KW-1185">Reference proteome</keyword>
<evidence type="ECO:0000256" key="7">
    <source>
        <dbReference type="ARBA" id="ARBA00023319"/>
    </source>
</evidence>
<evidence type="ECO:0000313" key="10">
    <source>
        <dbReference type="Ensembl" id="ENSHCOP00000025945.1"/>
    </source>
</evidence>
<dbReference type="Proteomes" id="UP000264820">
    <property type="component" value="Unplaced"/>
</dbReference>
<evidence type="ECO:0000256" key="2">
    <source>
        <dbReference type="ARBA" id="ARBA00006692"/>
    </source>
</evidence>
<dbReference type="GO" id="GO:0003007">
    <property type="term" value="P:heart morphogenesis"/>
    <property type="evidence" value="ECO:0007669"/>
    <property type="project" value="UniProtKB-ARBA"/>
</dbReference>
<feature type="region of interest" description="Disordered" evidence="8">
    <location>
        <begin position="509"/>
        <end position="570"/>
    </location>
</feature>
<accession>A0A3Q2Z2N6</accession>
<dbReference type="PROSITE" id="PS50835">
    <property type="entry name" value="IG_LIKE"/>
    <property type="match status" value="3"/>
</dbReference>
<reference evidence="10" key="2">
    <citation type="submission" date="2025-09" db="UniProtKB">
        <authorList>
            <consortium name="Ensembl"/>
        </authorList>
    </citation>
    <scope>IDENTIFICATION</scope>
</reference>
<dbReference type="InterPro" id="IPR013098">
    <property type="entry name" value="Ig_I-set"/>
</dbReference>
<feature type="domain" description="Ig-like" evidence="9">
    <location>
        <begin position="44"/>
        <end position="132"/>
    </location>
</feature>
<dbReference type="PANTHER" id="PTHR13817">
    <property type="entry name" value="TITIN"/>
    <property type="match status" value="1"/>
</dbReference>
<dbReference type="SUPFAM" id="SSF48726">
    <property type="entry name" value="Immunoglobulin"/>
    <property type="match status" value="4"/>
</dbReference>